<dbReference type="Pfam" id="PF16278">
    <property type="entry name" value="zf-C2HE"/>
    <property type="match status" value="1"/>
</dbReference>
<dbReference type="GO" id="GO:0003697">
    <property type="term" value="F:single-stranded DNA binding"/>
    <property type="evidence" value="ECO:0007669"/>
    <property type="project" value="TreeGrafter"/>
</dbReference>
<dbReference type="GO" id="GO:1990165">
    <property type="term" value="F:single-strand break-containing DNA binding"/>
    <property type="evidence" value="ECO:0007669"/>
    <property type="project" value="TreeGrafter"/>
</dbReference>
<dbReference type="InterPro" id="IPR036265">
    <property type="entry name" value="HIT-like_sf"/>
</dbReference>
<dbReference type="PANTHER" id="PTHR12486:SF4">
    <property type="entry name" value="APRATAXIN"/>
    <property type="match status" value="1"/>
</dbReference>
<dbReference type="PANTHER" id="PTHR12486">
    <property type="entry name" value="APRATAXIN-RELATED"/>
    <property type="match status" value="1"/>
</dbReference>
<gene>
    <name evidence="2" type="ORF">LIER_41320</name>
</gene>
<comment type="caution">
    <text evidence="2">The sequence shown here is derived from an EMBL/GenBank/DDBJ whole genome shotgun (WGS) entry which is preliminary data.</text>
</comment>
<proteinExistence type="predicted"/>
<keyword evidence="3" id="KW-1185">Reference proteome</keyword>
<dbReference type="EMBL" id="BAABME010025561">
    <property type="protein sequence ID" value="GAA0172342.1"/>
    <property type="molecule type" value="Genomic_DNA"/>
</dbReference>
<sequence>MQVPSMRQLHLHVISQDFSSKHLKNKKHWNAFYTPFFRDSVDGMEEVSKNGKPALVDDESFLKKELRCHRCRSAHPKIPRLKSHITSCPASFPSALQQNGRLILCSGKTSFN</sequence>
<evidence type="ECO:0000259" key="1">
    <source>
        <dbReference type="Pfam" id="PF16278"/>
    </source>
</evidence>
<name>A0AAV3R7H3_LITER</name>
<keyword evidence="2" id="KW-0238">DNA-binding</keyword>
<evidence type="ECO:0000313" key="2">
    <source>
        <dbReference type="EMBL" id="GAA0172342.1"/>
    </source>
</evidence>
<feature type="domain" description="Aprataxin C2HE/C2H2/C2HC zinc finger" evidence="1">
    <location>
        <begin position="34"/>
        <end position="88"/>
    </location>
</feature>
<dbReference type="GO" id="GO:0000012">
    <property type="term" value="P:single strand break repair"/>
    <property type="evidence" value="ECO:0007669"/>
    <property type="project" value="TreeGrafter"/>
</dbReference>
<dbReference type="GO" id="GO:0033699">
    <property type="term" value="F:DNA 5'-adenosine monophosphate hydrolase activity"/>
    <property type="evidence" value="ECO:0007669"/>
    <property type="project" value="TreeGrafter"/>
</dbReference>
<dbReference type="InterPro" id="IPR032566">
    <property type="entry name" value="Znf-C2HE"/>
</dbReference>
<dbReference type="GO" id="GO:0030983">
    <property type="term" value="F:mismatched DNA binding"/>
    <property type="evidence" value="ECO:0007669"/>
    <property type="project" value="TreeGrafter"/>
</dbReference>
<accession>A0AAV3R7H3</accession>
<dbReference type="SUPFAM" id="SSF54197">
    <property type="entry name" value="HIT-like"/>
    <property type="match status" value="1"/>
</dbReference>
<dbReference type="Gene3D" id="3.30.428.10">
    <property type="entry name" value="HIT-like"/>
    <property type="match status" value="1"/>
</dbReference>
<dbReference type="AlphaFoldDB" id="A0AAV3R7H3"/>
<protein>
    <submittedName>
        <fullName evidence="2">Damaged DNA-binding protein</fullName>
    </submittedName>
</protein>
<reference evidence="2 3" key="1">
    <citation type="submission" date="2024-01" db="EMBL/GenBank/DDBJ databases">
        <title>The complete chloroplast genome sequence of Lithospermum erythrorhizon: insights into the phylogenetic relationship among Boraginaceae species and the maternal lineages of purple gromwells.</title>
        <authorList>
            <person name="Okada T."/>
            <person name="Watanabe K."/>
        </authorList>
    </citation>
    <scope>NUCLEOTIDE SEQUENCE [LARGE SCALE GENOMIC DNA]</scope>
</reference>
<dbReference type="GO" id="GO:0005634">
    <property type="term" value="C:nucleus"/>
    <property type="evidence" value="ECO:0007669"/>
    <property type="project" value="TreeGrafter"/>
</dbReference>
<organism evidence="2 3">
    <name type="scientific">Lithospermum erythrorhizon</name>
    <name type="common">Purple gromwell</name>
    <name type="synonym">Lithospermum officinale var. erythrorhizon</name>
    <dbReference type="NCBI Taxonomy" id="34254"/>
    <lineage>
        <taxon>Eukaryota</taxon>
        <taxon>Viridiplantae</taxon>
        <taxon>Streptophyta</taxon>
        <taxon>Embryophyta</taxon>
        <taxon>Tracheophyta</taxon>
        <taxon>Spermatophyta</taxon>
        <taxon>Magnoliopsida</taxon>
        <taxon>eudicotyledons</taxon>
        <taxon>Gunneridae</taxon>
        <taxon>Pentapetalae</taxon>
        <taxon>asterids</taxon>
        <taxon>lamiids</taxon>
        <taxon>Boraginales</taxon>
        <taxon>Boraginaceae</taxon>
        <taxon>Boraginoideae</taxon>
        <taxon>Lithospermeae</taxon>
        <taxon>Lithospermum</taxon>
    </lineage>
</organism>
<dbReference type="Proteomes" id="UP001454036">
    <property type="component" value="Unassembled WGS sequence"/>
</dbReference>
<dbReference type="GO" id="GO:0003725">
    <property type="term" value="F:double-stranded RNA binding"/>
    <property type="evidence" value="ECO:0007669"/>
    <property type="project" value="TreeGrafter"/>
</dbReference>
<evidence type="ECO:0000313" key="3">
    <source>
        <dbReference type="Proteomes" id="UP001454036"/>
    </source>
</evidence>